<dbReference type="VEuPathDB" id="FungiDB:HpaG807654"/>
<dbReference type="AlphaFoldDB" id="M4BML7"/>
<dbReference type="EMBL" id="JH598426">
    <property type="status" value="NOT_ANNOTATED_CDS"/>
    <property type="molecule type" value="Genomic_DNA"/>
</dbReference>
<proteinExistence type="predicted"/>
<protein>
    <submittedName>
        <fullName evidence="1">Uncharacterized protein</fullName>
    </submittedName>
</protein>
<dbReference type="Proteomes" id="UP000011713">
    <property type="component" value="Unassembled WGS sequence"/>
</dbReference>
<evidence type="ECO:0000313" key="1">
    <source>
        <dbReference type="EnsemblProtists" id="HpaP807654"/>
    </source>
</evidence>
<sequence>MHHLVGIVSVRRLISRLYQSRQSDGSPSQWTSSSVSPKTLTRIMVFSCS</sequence>
<dbReference type="EnsemblProtists" id="HpaT807654">
    <property type="protein sequence ID" value="HpaP807654"/>
    <property type="gene ID" value="HpaG807654"/>
</dbReference>
<dbReference type="HOGENOM" id="CLU_3145709_0_0_1"/>
<name>M4BML7_HYAAE</name>
<accession>M4BML7</accession>
<reference evidence="2" key="1">
    <citation type="journal article" date="2010" name="Science">
        <title>Signatures of adaptation to obligate biotrophy in the Hyaloperonospora arabidopsidis genome.</title>
        <authorList>
            <person name="Baxter L."/>
            <person name="Tripathy S."/>
            <person name="Ishaque N."/>
            <person name="Boot N."/>
            <person name="Cabral A."/>
            <person name="Kemen E."/>
            <person name="Thines M."/>
            <person name="Ah-Fong A."/>
            <person name="Anderson R."/>
            <person name="Badejoko W."/>
            <person name="Bittner-Eddy P."/>
            <person name="Boore J.L."/>
            <person name="Chibucos M.C."/>
            <person name="Coates M."/>
            <person name="Dehal P."/>
            <person name="Delehaunty K."/>
            <person name="Dong S."/>
            <person name="Downton P."/>
            <person name="Dumas B."/>
            <person name="Fabro G."/>
            <person name="Fronick C."/>
            <person name="Fuerstenberg S.I."/>
            <person name="Fulton L."/>
            <person name="Gaulin E."/>
            <person name="Govers F."/>
            <person name="Hughes L."/>
            <person name="Humphray S."/>
            <person name="Jiang R.H."/>
            <person name="Judelson H."/>
            <person name="Kamoun S."/>
            <person name="Kyung K."/>
            <person name="Meijer H."/>
            <person name="Minx P."/>
            <person name="Morris P."/>
            <person name="Nelson J."/>
            <person name="Phuntumart V."/>
            <person name="Qutob D."/>
            <person name="Rehmany A."/>
            <person name="Rougon-Cardoso A."/>
            <person name="Ryden P."/>
            <person name="Torto-Alalibo T."/>
            <person name="Studholme D."/>
            <person name="Wang Y."/>
            <person name="Win J."/>
            <person name="Wood J."/>
            <person name="Clifton S.W."/>
            <person name="Rogers J."/>
            <person name="Van den Ackerveken G."/>
            <person name="Jones J.D."/>
            <person name="McDowell J.M."/>
            <person name="Beynon J."/>
            <person name="Tyler B.M."/>
        </authorList>
    </citation>
    <scope>NUCLEOTIDE SEQUENCE [LARGE SCALE GENOMIC DNA]</scope>
    <source>
        <strain evidence="2">Emoy2</strain>
    </source>
</reference>
<reference evidence="1" key="2">
    <citation type="submission" date="2015-06" db="UniProtKB">
        <authorList>
            <consortium name="EnsemblProtists"/>
        </authorList>
    </citation>
    <scope>IDENTIFICATION</scope>
    <source>
        <strain evidence="1">Emoy2</strain>
    </source>
</reference>
<organism evidence="1 2">
    <name type="scientific">Hyaloperonospora arabidopsidis (strain Emoy2)</name>
    <name type="common">Downy mildew agent</name>
    <name type="synonym">Peronospora arabidopsidis</name>
    <dbReference type="NCBI Taxonomy" id="559515"/>
    <lineage>
        <taxon>Eukaryota</taxon>
        <taxon>Sar</taxon>
        <taxon>Stramenopiles</taxon>
        <taxon>Oomycota</taxon>
        <taxon>Peronosporomycetes</taxon>
        <taxon>Peronosporales</taxon>
        <taxon>Peronosporaceae</taxon>
        <taxon>Hyaloperonospora</taxon>
    </lineage>
</organism>
<dbReference type="InParanoid" id="M4BML7"/>
<keyword evidence="2" id="KW-1185">Reference proteome</keyword>
<evidence type="ECO:0000313" key="2">
    <source>
        <dbReference type="Proteomes" id="UP000011713"/>
    </source>
</evidence>